<dbReference type="Gene3D" id="1.10.287.950">
    <property type="entry name" value="Methyl-accepting chemotaxis protein"/>
    <property type="match status" value="1"/>
</dbReference>
<keyword evidence="6" id="KW-1185">Reference proteome</keyword>
<dbReference type="Pfam" id="PF10498">
    <property type="entry name" value="IFT57"/>
    <property type="match status" value="1"/>
</dbReference>
<dbReference type="GO" id="GO:0030992">
    <property type="term" value="C:intraciliary transport particle B"/>
    <property type="evidence" value="ECO:0007669"/>
    <property type="project" value="TreeGrafter"/>
</dbReference>
<evidence type="ECO:0000256" key="4">
    <source>
        <dbReference type="ARBA" id="ARBA00023273"/>
    </source>
</evidence>
<dbReference type="GO" id="GO:0005794">
    <property type="term" value="C:Golgi apparatus"/>
    <property type="evidence" value="ECO:0007669"/>
    <property type="project" value="TreeGrafter"/>
</dbReference>
<protein>
    <recommendedName>
        <fullName evidence="7">Intraflagellar transport protein 57 homolog</fullName>
    </recommendedName>
</protein>
<organism evidence="5 6">
    <name type="scientific">Patella caerulea</name>
    <name type="common">Rayed Mediterranean limpet</name>
    <dbReference type="NCBI Taxonomy" id="87958"/>
    <lineage>
        <taxon>Eukaryota</taxon>
        <taxon>Metazoa</taxon>
        <taxon>Spiralia</taxon>
        <taxon>Lophotrochozoa</taxon>
        <taxon>Mollusca</taxon>
        <taxon>Gastropoda</taxon>
        <taxon>Patellogastropoda</taxon>
        <taxon>Patelloidea</taxon>
        <taxon>Patellidae</taxon>
        <taxon>Patella</taxon>
    </lineage>
</organism>
<reference evidence="5 6" key="1">
    <citation type="submission" date="2024-01" db="EMBL/GenBank/DDBJ databases">
        <title>The genome of the rayed Mediterranean limpet Patella caerulea (Linnaeus, 1758).</title>
        <authorList>
            <person name="Anh-Thu Weber A."/>
            <person name="Halstead-Nussloch G."/>
        </authorList>
    </citation>
    <scope>NUCLEOTIDE SEQUENCE [LARGE SCALE GENOMIC DNA]</scope>
    <source>
        <strain evidence="5">AATW-2023a</strain>
        <tissue evidence="5">Whole specimen</tissue>
    </source>
</reference>
<keyword evidence="3" id="KW-0969">Cilium</keyword>
<dbReference type="Proteomes" id="UP001347796">
    <property type="component" value="Unassembled WGS sequence"/>
</dbReference>
<evidence type="ECO:0000313" key="5">
    <source>
        <dbReference type="EMBL" id="KAK6173706.1"/>
    </source>
</evidence>
<dbReference type="GO" id="GO:0005929">
    <property type="term" value="C:cilium"/>
    <property type="evidence" value="ECO:0007669"/>
    <property type="project" value="UniProtKB-SubCell"/>
</dbReference>
<keyword evidence="4" id="KW-0966">Cell projection</keyword>
<accession>A0AAN8JD31</accession>
<dbReference type="PANTHER" id="PTHR16011:SF0">
    <property type="entry name" value="INTRAFLAGELLAR TRANSPORT PROTEIN 57 HOMOLOG"/>
    <property type="match status" value="1"/>
</dbReference>
<dbReference type="AlphaFoldDB" id="A0AAN8JD31"/>
<evidence type="ECO:0008006" key="7">
    <source>
        <dbReference type="Google" id="ProtNLM"/>
    </source>
</evidence>
<dbReference type="EMBL" id="JAZGQO010000011">
    <property type="protein sequence ID" value="KAK6173706.1"/>
    <property type="molecule type" value="Genomic_DNA"/>
</dbReference>
<gene>
    <name evidence="5" type="ORF">SNE40_017112</name>
</gene>
<dbReference type="PANTHER" id="PTHR16011">
    <property type="entry name" value="IFT57/HIPPI"/>
    <property type="match status" value="1"/>
</dbReference>
<evidence type="ECO:0000313" key="6">
    <source>
        <dbReference type="Proteomes" id="UP001347796"/>
    </source>
</evidence>
<dbReference type="GO" id="GO:1905515">
    <property type="term" value="P:non-motile cilium assembly"/>
    <property type="evidence" value="ECO:0007669"/>
    <property type="project" value="TreeGrafter"/>
</dbReference>
<dbReference type="GO" id="GO:0042073">
    <property type="term" value="P:intraciliary transport"/>
    <property type="evidence" value="ECO:0007669"/>
    <property type="project" value="TreeGrafter"/>
</dbReference>
<comment type="similarity">
    <text evidence="2">Belongs to the IFT57 family.</text>
</comment>
<evidence type="ECO:0000256" key="2">
    <source>
        <dbReference type="ARBA" id="ARBA00009415"/>
    </source>
</evidence>
<evidence type="ECO:0000256" key="3">
    <source>
        <dbReference type="ARBA" id="ARBA00023069"/>
    </source>
</evidence>
<evidence type="ECO:0000256" key="1">
    <source>
        <dbReference type="ARBA" id="ARBA00004138"/>
    </source>
</evidence>
<sequence>MSEEKKRGDDGDELGPGQFYEPFIQNEELMDKLSILDCGREFIRKNNLKPISKHYFAIPTNPGEQFYMFTSLSAWLLRKSGKTFEQPQEYDDPNATISSLLDEVRKFNYTIDFPPSKLKQGCGEQCLYVLSRLSDEAIKYTGFKWKKPVYPEEEVDEQHVVEDENELTLNTVDDTPMFDDVEEDFEEEDEPIMDLEGMKHLNRKNAESTKPEEILESNQDAADWKLEVERVMPQLKVTIRTDNKDWRVHLDQMHQHKDGIETSLTETKTYLDKLHDEISRTLEKIGSREKYLNSQLEHLLHDFRNIQEQSTETKERYRQASGGVTERSRILAEVTEELEKIKSEMEDRGSSMTDGAPLVKIKQAIQQIKKESTQMDIRIGVVEHVLLQAKLKDKATLSKQTHDI</sequence>
<proteinExistence type="inferred from homology"/>
<comment type="subcellular location">
    <subcellularLocation>
        <location evidence="1">Cell projection</location>
        <location evidence="1">Cilium</location>
    </subcellularLocation>
</comment>
<comment type="caution">
    <text evidence="5">The sequence shown here is derived from an EMBL/GenBank/DDBJ whole genome shotgun (WGS) entry which is preliminary data.</text>
</comment>
<dbReference type="InterPro" id="IPR019530">
    <property type="entry name" value="Intra-flagellar_transport_57"/>
</dbReference>
<name>A0AAN8JD31_PATCE</name>
<dbReference type="GO" id="GO:0005815">
    <property type="term" value="C:microtubule organizing center"/>
    <property type="evidence" value="ECO:0007669"/>
    <property type="project" value="TreeGrafter"/>
</dbReference>